<evidence type="ECO:0000313" key="2">
    <source>
        <dbReference type="EMBL" id="CBG87055.1"/>
    </source>
</evidence>
<dbReference type="STRING" id="637910.ROD_02733"/>
<dbReference type="HOGENOM" id="CLU_182910_0_0_6"/>
<dbReference type="RefSeq" id="WP_012904643.1">
    <property type="nucleotide sequence ID" value="NC_013716.1"/>
</dbReference>
<accession>D2TJ51</accession>
<feature type="chain" id="PRO_5003036569" evidence="1">
    <location>
        <begin position="22"/>
        <end position="87"/>
    </location>
</feature>
<dbReference type="AlphaFoldDB" id="D2TJ51"/>
<evidence type="ECO:0000313" key="3">
    <source>
        <dbReference type="Proteomes" id="UP000001889"/>
    </source>
</evidence>
<gene>
    <name evidence="2" type="ordered locus">ROD_02733</name>
</gene>
<keyword evidence="3" id="KW-1185">Reference proteome</keyword>
<name>D2TJ51_CITRI</name>
<sequence length="87" mass="9391">MNNGCLVAVVFIVFGACFFLVDNTTHTTTNEQESPHCVVRKNFSQRTITHCDDGSATVTDGDKFIYCSTGKNGSPSCHEVTLGDGDK</sequence>
<dbReference type="EMBL" id="FN543502">
    <property type="protein sequence ID" value="CBG87055.1"/>
    <property type="molecule type" value="Genomic_DNA"/>
</dbReference>
<protein>
    <submittedName>
        <fullName evidence="2">Prophage membrane protein</fullName>
    </submittedName>
</protein>
<organism evidence="2 3">
    <name type="scientific">Citrobacter rodentium (strain ICC168)</name>
    <name type="common">Citrobacter freundii biotype 4280</name>
    <dbReference type="NCBI Taxonomy" id="637910"/>
    <lineage>
        <taxon>Bacteria</taxon>
        <taxon>Pseudomonadati</taxon>
        <taxon>Pseudomonadota</taxon>
        <taxon>Gammaproteobacteria</taxon>
        <taxon>Enterobacterales</taxon>
        <taxon>Enterobacteriaceae</taxon>
        <taxon>Citrobacter</taxon>
    </lineage>
</organism>
<dbReference type="Proteomes" id="UP000001889">
    <property type="component" value="Chromosome"/>
</dbReference>
<proteinExistence type="predicted"/>
<evidence type="ECO:0000256" key="1">
    <source>
        <dbReference type="SAM" id="SignalP"/>
    </source>
</evidence>
<keyword evidence="1" id="KW-0732">Signal</keyword>
<dbReference type="KEGG" id="cro:ROD_02733"/>
<reference evidence="2 3" key="1">
    <citation type="journal article" date="2010" name="J. Bacteriol.">
        <title>The Citrobacter rodentium genome sequence reveals convergent evolution with human pathogenic Escherichia coli.</title>
        <authorList>
            <person name="Petty N.K."/>
            <person name="Bulgin R."/>
            <person name="Crepin V.F."/>
            <person name="Cerdeno-Tarraga A.M."/>
            <person name="Schroeder G.N."/>
            <person name="Quail M.A."/>
            <person name="Lennard N."/>
            <person name="Corton C."/>
            <person name="Barron A."/>
            <person name="Clark L."/>
            <person name="Toribio A.L."/>
            <person name="Parkhill J."/>
            <person name="Dougan G."/>
            <person name="Frankel G."/>
            <person name="Thomson N.R."/>
        </authorList>
    </citation>
    <scope>NUCLEOTIDE SEQUENCE [LARGE SCALE GENOMIC DNA]</scope>
    <source>
        <strain evidence="2 3">ICC168</strain>
    </source>
</reference>
<feature type="signal peptide" evidence="1">
    <location>
        <begin position="1"/>
        <end position="21"/>
    </location>
</feature>